<evidence type="ECO:0000313" key="2">
    <source>
        <dbReference type="Proteomes" id="UP001044222"/>
    </source>
</evidence>
<comment type="caution">
    <text evidence="1">The sequence shown here is derived from an EMBL/GenBank/DDBJ whole genome shotgun (WGS) entry which is preliminary data.</text>
</comment>
<dbReference type="Proteomes" id="UP001044222">
    <property type="component" value="Chromosome 10"/>
</dbReference>
<evidence type="ECO:0000313" key="1">
    <source>
        <dbReference type="EMBL" id="KAG5840200.1"/>
    </source>
</evidence>
<proteinExistence type="predicted"/>
<name>A0A9D3M053_ANGAN</name>
<dbReference type="AlphaFoldDB" id="A0A9D3M053"/>
<accession>A0A9D3M053</accession>
<organism evidence="1 2">
    <name type="scientific">Anguilla anguilla</name>
    <name type="common">European freshwater eel</name>
    <name type="synonym">Muraena anguilla</name>
    <dbReference type="NCBI Taxonomy" id="7936"/>
    <lineage>
        <taxon>Eukaryota</taxon>
        <taxon>Metazoa</taxon>
        <taxon>Chordata</taxon>
        <taxon>Craniata</taxon>
        <taxon>Vertebrata</taxon>
        <taxon>Euteleostomi</taxon>
        <taxon>Actinopterygii</taxon>
        <taxon>Neopterygii</taxon>
        <taxon>Teleostei</taxon>
        <taxon>Anguilliformes</taxon>
        <taxon>Anguillidae</taxon>
        <taxon>Anguilla</taxon>
    </lineage>
</organism>
<keyword evidence="2" id="KW-1185">Reference proteome</keyword>
<gene>
    <name evidence="1" type="ORF">ANANG_G00186320</name>
</gene>
<sequence>SVLNVSVLRLCVSVLRRCLGYRTPHYSVIEIPEIPSNETAHPPITRQCSGSRGSKAHVQSSHHTTFYFADAFIQSDVHYVHTEGHRNNNVTEPVR</sequence>
<dbReference type="EMBL" id="JAFIRN010000010">
    <property type="protein sequence ID" value="KAG5840200.1"/>
    <property type="molecule type" value="Genomic_DNA"/>
</dbReference>
<reference evidence="1" key="1">
    <citation type="submission" date="2021-01" db="EMBL/GenBank/DDBJ databases">
        <title>A chromosome-scale assembly of European eel, Anguilla anguilla.</title>
        <authorList>
            <person name="Henkel C."/>
            <person name="Jong-Raadsen S.A."/>
            <person name="Dufour S."/>
            <person name="Weltzien F.-A."/>
            <person name="Palstra A.P."/>
            <person name="Pelster B."/>
            <person name="Spaink H.P."/>
            <person name="Van Den Thillart G.E."/>
            <person name="Jansen H."/>
            <person name="Zahm M."/>
            <person name="Klopp C."/>
            <person name="Cedric C."/>
            <person name="Louis A."/>
            <person name="Berthelot C."/>
            <person name="Parey E."/>
            <person name="Roest Crollius H."/>
            <person name="Montfort J."/>
            <person name="Robinson-Rechavi M."/>
            <person name="Bucao C."/>
            <person name="Bouchez O."/>
            <person name="Gislard M."/>
            <person name="Lluch J."/>
            <person name="Milhes M."/>
            <person name="Lampietro C."/>
            <person name="Lopez Roques C."/>
            <person name="Donnadieu C."/>
            <person name="Braasch I."/>
            <person name="Desvignes T."/>
            <person name="Postlethwait J."/>
            <person name="Bobe J."/>
            <person name="Guiguen Y."/>
            <person name="Dirks R."/>
        </authorList>
    </citation>
    <scope>NUCLEOTIDE SEQUENCE</scope>
    <source>
        <strain evidence="1">Tag_6206</strain>
        <tissue evidence="1">Liver</tissue>
    </source>
</reference>
<protein>
    <submittedName>
        <fullName evidence="1">Uncharacterized protein</fullName>
    </submittedName>
</protein>
<feature type="non-terminal residue" evidence="1">
    <location>
        <position position="1"/>
    </location>
</feature>